<accession>A0A837I5D0</accession>
<evidence type="ECO:0000256" key="1">
    <source>
        <dbReference type="SAM" id="MobiDB-lite"/>
    </source>
</evidence>
<reference evidence="3 4" key="1">
    <citation type="journal article" date="2015" name="Nature">
        <title>rRNA introns, odd ribosomes, and small enigmatic genomes across a large radiation of phyla.</title>
        <authorList>
            <person name="Brown C.T."/>
            <person name="Hug L.A."/>
            <person name="Thomas B.C."/>
            <person name="Sharon I."/>
            <person name="Castelle C.J."/>
            <person name="Singh A."/>
            <person name="Wilkins M.J."/>
            <person name="Williams K.H."/>
            <person name="Banfield J.F."/>
        </authorList>
    </citation>
    <scope>NUCLEOTIDE SEQUENCE [LARGE SCALE GENOMIC DNA]</scope>
</reference>
<sequence>MPKYAVLLPHAKPMADLSILIPARNEIFLARTIEDLLANIEADTEIIAVLDGVPANPPIPKNERVNVISLSESIGQRAATNLACKLSRAKYVMKVDAHCGFDKGFDRKMLEAFKITGDNVTMVPIMRNLWAYDWKCYHCGWKKYQGPTPEKCGQCGKGDKIRRKMLWIGKHNPQSTSYCFDSSPHFQYFEDWKHRPQYEKDKRETGLTETMSLQGSCWMLTREKYWDLNVCEEAFGGWGSQGIEVAVKTWLSGGRVIVNHKTWYAHMFRTQGGDFGFPYPISGKDQEKAKRYARDLFFNNNWNKQIRPLSWLIEKFWPVKGWAEEDLTKLKTNTFRFKEKAEPKPAESEPVTSDPVRNHQTGVIYSAT</sequence>
<organism evidence="3 4">
    <name type="scientific">Candidatus Woesebacteria bacterium GW2011_GWB1_44_11</name>
    <dbReference type="NCBI Taxonomy" id="1618579"/>
    <lineage>
        <taxon>Bacteria</taxon>
        <taxon>Candidatus Woeseibacteriota</taxon>
    </lineage>
</organism>
<name>A0A837I5D0_9BACT</name>
<evidence type="ECO:0000259" key="2">
    <source>
        <dbReference type="Pfam" id="PF00535"/>
    </source>
</evidence>
<comment type="caution">
    <text evidence="3">The sequence shown here is derived from an EMBL/GenBank/DDBJ whole genome shotgun (WGS) entry which is preliminary data.</text>
</comment>
<dbReference type="Gene3D" id="3.90.550.10">
    <property type="entry name" value="Spore Coat Polysaccharide Biosynthesis Protein SpsA, Chain A"/>
    <property type="match status" value="1"/>
</dbReference>
<dbReference type="AlphaFoldDB" id="A0A837I5D0"/>
<gene>
    <name evidence="3" type="ORF">UW20_C0007G0015</name>
</gene>
<feature type="compositionally biased region" description="Basic and acidic residues" evidence="1">
    <location>
        <begin position="338"/>
        <end position="347"/>
    </location>
</feature>
<feature type="domain" description="Glycosyltransferase 2-like" evidence="2">
    <location>
        <begin position="18"/>
        <end position="128"/>
    </location>
</feature>
<dbReference type="InterPro" id="IPR001173">
    <property type="entry name" value="Glyco_trans_2-like"/>
</dbReference>
<protein>
    <recommendedName>
        <fullName evidence="2">Glycosyltransferase 2-like domain-containing protein</fullName>
    </recommendedName>
</protein>
<dbReference type="EMBL" id="LCHK01000007">
    <property type="protein sequence ID" value="KKT32923.1"/>
    <property type="molecule type" value="Genomic_DNA"/>
</dbReference>
<dbReference type="Proteomes" id="UP000034012">
    <property type="component" value="Unassembled WGS sequence"/>
</dbReference>
<evidence type="ECO:0000313" key="4">
    <source>
        <dbReference type="Proteomes" id="UP000034012"/>
    </source>
</evidence>
<dbReference type="InterPro" id="IPR029044">
    <property type="entry name" value="Nucleotide-diphossugar_trans"/>
</dbReference>
<evidence type="ECO:0000313" key="3">
    <source>
        <dbReference type="EMBL" id="KKT32923.1"/>
    </source>
</evidence>
<feature type="compositionally biased region" description="Polar residues" evidence="1">
    <location>
        <begin position="358"/>
        <end position="368"/>
    </location>
</feature>
<dbReference type="SUPFAM" id="SSF53448">
    <property type="entry name" value="Nucleotide-diphospho-sugar transferases"/>
    <property type="match status" value="1"/>
</dbReference>
<feature type="region of interest" description="Disordered" evidence="1">
    <location>
        <begin position="338"/>
        <end position="368"/>
    </location>
</feature>
<dbReference type="Pfam" id="PF00535">
    <property type="entry name" value="Glycos_transf_2"/>
    <property type="match status" value="1"/>
</dbReference>
<proteinExistence type="predicted"/>